<reference evidence="2 3" key="1">
    <citation type="submission" date="2014-04" db="EMBL/GenBank/DDBJ databases">
        <authorList>
            <consortium name="DOE Joint Genome Institute"/>
            <person name="Kuo A."/>
            <person name="Kohler A."/>
            <person name="Jargeat P."/>
            <person name="Nagy L.G."/>
            <person name="Floudas D."/>
            <person name="Copeland A."/>
            <person name="Barry K.W."/>
            <person name="Cichocki N."/>
            <person name="Veneault-Fourrey C."/>
            <person name="LaButti K."/>
            <person name="Lindquist E.A."/>
            <person name="Lipzen A."/>
            <person name="Lundell T."/>
            <person name="Morin E."/>
            <person name="Murat C."/>
            <person name="Sun H."/>
            <person name="Tunlid A."/>
            <person name="Henrissat B."/>
            <person name="Grigoriev I.V."/>
            <person name="Hibbett D.S."/>
            <person name="Martin F."/>
            <person name="Nordberg H.P."/>
            <person name="Cantor M.N."/>
            <person name="Hua S.X."/>
        </authorList>
    </citation>
    <scope>NUCLEOTIDE SEQUENCE [LARGE SCALE GENOMIC DNA]</scope>
    <source>
        <strain evidence="2 3">Ve08.2h10</strain>
    </source>
</reference>
<dbReference type="AlphaFoldDB" id="A0A0D0D847"/>
<evidence type="ECO:0000256" key="1">
    <source>
        <dbReference type="SAM" id="MobiDB-lite"/>
    </source>
</evidence>
<dbReference type="Proteomes" id="UP000054538">
    <property type="component" value="Unassembled WGS sequence"/>
</dbReference>
<dbReference type="HOGENOM" id="CLU_2979762_0_0_1"/>
<proteinExistence type="predicted"/>
<evidence type="ECO:0000313" key="2">
    <source>
        <dbReference type="EMBL" id="KIK93127.1"/>
    </source>
</evidence>
<dbReference type="InParanoid" id="A0A0D0D847"/>
<protein>
    <submittedName>
        <fullName evidence="2">Uncharacterized protein</fullName>
    </submittedName>
</protein>
<gene>
    <name evidence="2" type="ORF">PAXRUDRAFT_829279</name>
</gene>
<evidence type="ECO:0000313" key="3">
    <source>
        <dbReference type="Proteomes" id="UP000054538"/>
    </source>
</evidence>
<name>A0A0D0D847_9AGAM</name>
<sequence>MFSPHYLESNTARVVDVHLEERRTKDRADNGQNTARQLHKYMRTNDVRKGRKISIPQG</sequence>
<accession>A0A0D0D847</accession>
<dbReference type="EMBL" id="KN825211">
    <property type="protein sequence ID" value="KIK93127.1"/>
    <property type="molecule type" value="Genomic_DNA"/>
</dbReference>
<organism evidence="2 3">
    <name type="scientific">Paxillus rubicundulus Ve08.2h10</name>
    <dbReference type="NCBI Taxonomy" id="930991"/>
    <lineage>
        <taxon>Eukaryota</taxon>
        <taxon>Fungi</taxon>
        <taxon>Dikarya</taxon>
        <taxon>Basidiomycota</taxon>
        <taxon>Agaricomycotina</taxon>
        <taxon>Agaricomycetes</taxon>
        <taxon>Agaricomycetidae</taxon>
        <taxon>Boletales</taxon>
        <taxon>Paxilineae</taxon>
        <taxon>Paxillaceae</taxon>
        <taxon>Paxillus</taxon>
    </lineage>
</organism>
<keyword evidence="3" id="KW-1185">Reference proteome</keyword>
<feature type="region of interest" description="Disordered" evidence="1">
    <location>
        <begin position="23"/>
        <end position="58"/>
    </location>
</feature>
<reference evidence="3" key="2">
    <citation type="submission" date="2015-01" db="EMBL/GenBank/DDBJ databases">
        <title>Evolutionary Origins and Diversification of the Mycorrhizal Mutualists.</title>
        <authorList>
            <consortium name="DOE Joint Genome Institute"/>
            <consortium name="Mycorrhizal Genomics Consortium"/>
            <person name="Kohler A."/>
            <person name="Kuo A."/>
            <person name="Nagy L.G."/>
            <person name="Floudas D."/>
            <person name="Copeland A."/>
            <person name="Barry K.W."/>
            <person name="Cichocki N."/>
            <person name="Veneault-Fourrey C."/>
            <person name="LaButti K."/>
            <person name="Lindquist E.A."/>
            <person name="Lipzen A."/>
            <person name="Lundell T."/>
            <person name="Morin E."/>
            <person name="Murat C."/>
            <person name="Riley R."/>
            <person name="Ohm R."/>
            <person name="Sun H."/>
            <person name="Tunlid A."/>
            <person name="Henrissat B."/>
            <person name="Grigoriev I.V."/>
            <person name="Hibbett D.S."/>
            <person name="Martin F."/>
        </authorList>
    </citation>
    <scope>NUCLEOTIDE SEQUENCE [LARGE SCALE GENOMIC DNA]</scope>
    <source>
        <strain evidence="3">Ve08.2h10</strain>
    </source>
</reference>